<proteinExistence type="predicted"/>
<dbReference type="GO" id="GO:0005737">
    <property type="term" value="C:cytoplasm"/>
    <property type="evidence" value="ECO:0007669"/>
    <property type="project" value="TreeGrafter"/>
</dbReference>
<dbReference type="InterPro" id="IPR023213">
    <property type="entry name" value="CAT-like_dom_sf"/>
</dbReference>
<protein>
    <submittedName>
        <fullName evidence="1">Uncharacterized protein</fullName>
    </submittedName>
</protein>
<organism evidence="1 2">
    <name type="scientific">Petromyces alliaceus</name>
    <name type="common">Aspergillus alliaceus</name>
    <dbReference type="NCBI Taxonomy" id="209559"/>
    <lineage>
        <taxon>Eukaryota</taxon>
        <taxon>Fungi</taxon>
        <taxon>Dikarya</taxon>
        <taxon>Ascomycota</taxon>
        <taxon>Pezizomycotina</taxon>
        <taxon>Eurotiomycetes</taxon>
        <taxon>Eurotiomycetidae</taxon>
        <taxon>Eurotiales</taxon>
        <taxon>Aspergillaceae</taxon>
        <taxon>Aspergillus</taxon>
        <taxon>Aspergillus subgen. Circumdati</taxon>
    </lineage>
</organism>
<name>A0A8H6AEM4_PETAA</name>
<evidence type="ECO:0000313" key="1">
    <source>
        <dbReference type="EMBL" id="KAF5865399.1"/>
    </source>
</evidence>
<dbReference type="SUPFAM" id="SSF52777">
    <property type="entry name" value="CoA-dependent acyltransferases"/>
    <property type="match status" value="1"/>
</dbReference>
<dbReference type="GO" id="GO:0043041">
    <property type="term" value="P:amino acid activation for nonribosomal peptide biosynthetic process"/>
    <property type="evidence" value="ECO:0007669"/>
    <property type="project" value="TreeGrafter"/>
</dbReference>
<dbReference type="GO" id="GO:0031177">
    <property type="term" value="F:phosphopantetheine binding"/>
    <property type="evidence" value="ECO:0007669"/>
    <property type="project" value="TreeGrafter"/>
</dbReference>
<dbReference type="PANTHER" id="PTHR45527:SF1">
    <property type="entry name" value="FATTY ACID SYNTHASE"/>
    <property type="match status" value="1"/>
</dbReference>
<evidence type="ECO:0000313" key="2">
    <source>
        <dbReference type="Proteomes" id="UP000541154"/>
    </source>
</evidence>
<gene>
    <name evidence="1" type="ORF">ETB97_004217</name>
</gene>
<dbReference type="PANTHER" id="PTHR45527">
    <property type="entry name" value="NONRIBOSOMAL PEPTIDE SYNTHETASE"/>
    <property type="match status" value="1"/>
</dbReference>
<dbReference type="AlphaFoldDB" id="A0A8H6AEM4"/>
<dbReference type="GO" id="GO:0044550">
    <property type="term" value="P:secondary metabolite biosynthetic process"/>
    <property type="evidence" value="ECO:0007669"/>
    <property type="project" value="TreeGrafter"/>
</dbReference>
<dbReference type="EMBL" id="SPNV01000020">
    <property type="protein sequence ID" value="KAF5865399.1"/>
    <property type="molecule type" value="Genomic_DNA"/>
</dbReference>
<dbReference type="Proteomes" id="UP000541154">
    <property type="component" value="Unassembled WGS sequence"/>
</dbReference>
<comment type="caution">
    <text evidence="1">The sequence shown here is derived from an EMBL/GenBank/DDBJ whole genome shotgun (WGS) entry which is preliminary data.</text>
</comment>
<reference evidence="1 2" key="1">
    <citation type="submission" date="2019-04" db="EMBL/GenBank/DDBJ databases">
        <title>Aspergillus burnettii sp. nov., novel species from soil in southeast Queensland.</title>
        <authorList>
            <person name="Gilchrist C.L.M."/>
            <person name="Pitt J.I."/>
            <person name="Lange L."/>
            <person name="Lacey H.J."/>
            <person name="Vuong D."/>
            <person name="Midgley D.J."/>
            <person name="Greenfield P."/>
            <person name="Bradbury M."/>
            <person name="Lacey E."/>
            <person name="Busk P.K."/>
            <person name="Pilgaard B."/>
            <person name="Chooi Y.H."/>
            <person name="Piggott A.M."/>
        </authorList>
    </citation>
    <scope>NUCLEOTIDE SEQUENCE [LARGE SCALE GENOMIC DNA]</scope>
    <source>
        <strain evidence="1 2">FRR 5400</strain>
    </source>
</reference>
<accession>A0A8H6AEM4</accession>
<dbReference type="Gene3D" id="3.30.559.10">
    <property type="entry name" value="Chloramphenicol acetyltransferase-like domain"/>
    <property type="match status" value="1"/>
</dbReference>
<keyword evidence="2" id="KW-1185">Reference proteome</keyword>
<sequence length="225" mass="25755">MTSSNWGKILLPQSNWKPLPGDKDYLFQCPISFTIQFFSDLAKLYHPGNLLGVADLNYSIAQLPKGQFYQGDVIDVIPTTEFQERLMREDDVTYTQLYLRRFVDPERVEASCRTLVHRHAILRTVVIQVVLRDLNFSLVRLSSDEDLFKSADEACAQDTPSPILLGAPHFKPFLMSRSRPEHILIIRMSRAGYDGASFRFLPSDLADAYKGHELNSTRLPFPIYL</sequence>